<accession>T1F0S0</accession>
<dbReference type="EMBL" id="KB095959">
    <property type="protein sequence ID" value="ESO09587.1"/>
    <property type="molecule type" value="Genomic_DNA"/>
</dbReference>
<organism evidence="3 4">
    <name type="scientific">Helobdella robusta</name>
    <name type="common">Californian leech</name>
    <dbReference type="NCBI Taxonomy" id="6412"/>
    <lineage>
        <taxon>Eukaryota</taxon>
        <taxon>Metazoa</taxon>
        <taxon>Spiralia</taxon>
        <taxon>Lophotrochozoa</taxon>
        <taxon>Annelida</taxon>
        <taxon>Clitellata</taxon>
        <taxon>Hirudinea</taxon>
        <taxon>Rhynchobdellida</taxon>
        <taxon>Glossiphoniidae</taxon>
        <taxon>Helobdella</taxon>
    </lineage>
</organism>
<keyword evidence="4" id="KW-1185">Reference proteome</keyword>
<dbReference type="Proteomes" id="UP000015101">
    <property type="component" value="Unassembled WGS sequence"/>
</dbReference>
<name>T1F0S0_HELRO</name>
<dbReference type="GeneID" id="20202420"/>
<gene>
    <name evidence="3" type="primary">20202420</name>
    <name evidence="2" type="ORF">HELRODRAFT_168596</name>
</gene>
<protein>
    <recommendedName>
        <fullName evidence="5">C-type lectin domain-containing protein</fullName>
    </recommendedName>
</protein>
<evidence type="ECO:0000313" key="4">
    <source>
        <dbReference type="Proteomes" id="UP000015101"/>
    </source>
</evidence>
<sequence length="135" mass="15916">MNFFIFLAIIGEFVKTDGLKSWCDQMEQLCFFTFGMKKYVSNINEAHELCVKEDAASKELDMYNKYILYSVIRYLETTEFNKKVSSPPFYFIVKSWHDNRQPCSRPAVNYDVYDTTFFCPDSSITKFNVVCMMSM</sequence>
<reference evidence="3" key="3">
    <citation type="submission" date="2015-06" db="UniProtKB">
        <authorList>
            <consortium name="EnsemblMetazoa"/>
        </authorList>
    </citation>
    <scope>IDENTIFICATION</scope>
</reference>
<evidence type="ECO:0000256" key="1">
    <source>
        <dbReference type="SAM" id="SignalP"/>
    </source>
</evidence>
<dbReference type="InParanoid" id="T1F0S0"/>
<dbReference type="HOGENOM" id="CLU_1887986_0_0_1"/>
<keyword evidence="1" id="KW-0732">Signal</keyword>
<proteinExistence type="predicted"/>
<dbReference type="AlphaFoldDB" id="T1F0S0"/>
<dbReference type="EMBL" id="AMQM01003000">
    <property type="status" value="NOT_ANNOTATED_CDS"/>
    <property type="molecule type" value="Genomic_DNA"/>
</dbReference>
<dbReference type="RefSeq" id="XP_009012680.1">
    <property type="nucleotide sequence ID" value="XM_009014432.1"/>
</dbReference>
<feature type="chain" id="PRO_5010980152" description="C-type lectin domain-containing protein" evidence="1">
    <location>
        <begin position="19"/>
        <end position="135"/>
    </location>
</feature>
<reference evidence="4" key="1">
    <citation type="submission" date="2012-12" db="EMBL/GenBank/DDBJ databases">
        <authorList>
            <person name="Hellsten U."/>
            <person name="Grimwood J."/>
            <person name="Chapman J.A."/>
            <person name="Shapiro H."/>
            <person name="Aerts A."/>
            <person name="Otillar R.P."/>
            <person name="Terry A.Y."/>
            <person name="Boore J.L."/>
            <person name="Simakov O."/>
            <person name="Marletaz F."/>
            <person name="Cho S.-J."/>
            <person name="Edsinger-Gonzales E."/>
            <person name="Havlak P."/>
            <person name="Kuo D.-H."/>
            <person name="Larsson T."/>
            <person name="Lv J."/>
            <person name="Arendt D."/>
            <person name="Savage R."/>
            <person name="Osoegawa K."/>
            <person name="de Jong P."/>
            <person name="Lindberg D.R."/>
            <person name="Seaver E.C."/>
            <person name="Weisblat D.A."/>
            <person name="Putnam N.H."/>
            <person name="Grigoriev I.V."/>
            <person name="Rokhsar D.S."/>
        </authorList>
    </citation>
    <scope>NUCLEOTIDE SEQUENCE</scope>
</reference>
<feature type="signal peptide" evidence="1">
    <location>
        <begin position="1"/>
        <end position="18"/>
    </location>
</feature>
<dbReference type="KEGG" id="hro:HELRODRAFT_168596"/>
<dbReference type="EnsemblMetazoa" id="HelroT168596">
    <property type="protein sequence ID" value="HelroP168596"/>
    <property type="gene ID" value="HelroG168596"/>
</dbReference>
<evidence type="ECO:0000313" key="2">
    <source>
        <dbReference type="EMBL" id="ESO09587.1"/>
    </source>
</evidence>
<reference evidence="2 4" key="2">
    <citation type="journal article" date="2013" name="Nature">
        <title>Insights into bilaterian evolution from three spiralian genomes.</title>
        <authorList>
            <person name="Simakov O."/>
            <person name="Marletaz F."/>
            <person name="Cho S.J."/>
            <person name="Edsinger-Gonzales E."/>
            <person name="Havlak P."/>
            <person name="Hellsten U."/>
            <person name="Kuo D.H."/>
            <person name="Larsson T."/>
            <person name="Lv J."/>
            <person name="Arendt D."/>
            <person name="Savage R."/>
            <person name="Osoegawa K."/>
            <person name="de Jong P."/>
            <person name="Grimwood J."/>
            <person name="Chapman J.A."/>
            <person name="Shapiro H."/>
            <person name="Aerts A."/>
            <person name="Otillar R.P."/>
            <person name="Terry A.Y."/>
            <person name="Boore J.L."/>
            <person name="Grigoriev I.V."/>
            <person name="Lindberg D.R."/>
            <person name="Seaver E.C."/>
            <person name="Weisblat D.A."/>
            <person name="Putnam N.H."/>
            <person name="Rokhsar D.S."/>
        </authorList>
    </citation>
    <scope>NUCLEOTIDE SEQUENCE</scope>
</reference>
<evidence type="ECO:0008006" key="5">
    <source>
        <dbReference type="Google" id="ProtNLM"/>
    </source>
</evidence>
<dbReference type="CTD" id="20202420"/>
<evidence type="ECO:0000313" key="3">
    <source>
        <dbReference type="EnsemblMetazoa" id="HelroP168596"/>
    </source>
</evidence>